<dbReference type="Gene3D" id="1.10.3720.10">
    <property type="entry name" value="MetI-like"/>
    <property type="match status" value="1"/>
</dbReference>
<proteinExistence type="inferred from homology"/>
<dbReference type="GO" id="GO:0055085">
    <property type="term" value="P:transmembrane transport"/>
    <property type="evidence" value="ECO:0007669"/>
    <property type="project" value="InterPro"/>
</dbReference>
<keyword evidence="2 7" id="KW-0813">Transport</keyword>
<dbReference type="AlphaFoldDB" id="I0IBQ4"/>
<dbReference type="RefSeq" id="WP_014435912.1">
    <property type="nucleotide sequence ID" value="NC_017080.1"/>
</dbReference>
<evidence type="ECO:0000256" key="1">
    <source>
        <dbReference type="ARBA" id="ARBA00004651"/>
    </source>
</evidence>
<evidence type="ECO:0000313" key="9">
    <source>
        <dbReference type="EMBL" id="BAM02692.1"/>
    </source>
</evidence>
<dbReference type="EMBL" id="AP012338">
    <property type="protein sequence ID" value="BAM02692.1"/>
    <property type="molecule type" value="Genomic_DNA"/>
</dbReference>
<dbReference type="InterPro" id="IPR051393">
    <property type="entry name" value="ABC_transporter_permease"/>
</dbReference>
<feature type="transmembrane region" description="Helical" evidence="7">
    <location>
        <begin position="140"/>
        <end position="161"/>
    </location>
</feature>
<feature type="transmembrane region" description="Helical" evidence="7">
    <location>
        <begin position="194"/>
        <end position="217"/>
    </location>
</feature>
<dbReference type="KEGG" id="phm:PSMK_05330"/>
<feature type="transmembrane region" description="Helical" evidence="7">
    <location>
        <begin position="248"/>
        <end position="268"/>
    </location>
</feature>
<evidence type="ECO:0000256" key="5">
    <source>
        <dbReference type="ARBA" id="ARBA00022989"/>
    </source>
</evidence>
<protein>
    <submittedName>
        <fullName evidence="9">Putative ABC transporter permease protein</fullName>
    </submittedName>
</protein>
<name>I0IBQ4_PHYMF</name>
<dbReference type="eggNOG" id="COG1175">
    <property type="taxonomic scope" value="Bacteria"/>
</dbReference>
<dbReference type="PANTHER" id="PTHR30193">
    <property type="entry name" value="ABC TRANSPORTER PERMEASE PROTEIN"/>
    <property type="match status" value="1"/>
</dbReference>
<feature type="transmembrane region" description="Helical" evidence="7">
    <location>
        <begin position="43"/>
        <end position="65"/>
    </location>
</feature>
<keyword evidence="10" id="KW-1185">Reference proteome</keyword>
<dbReference type="PROSITE" id="PS50928">
    <property type="entry name" value="ABC_TM1"/>
    <property type="match status" value="1"/>
</dbReference>
<dbReference type="STRING" id="1142394.PSMK_05330"/>
<evidence type="ECO:0000256" key="7">
    <source>
        <dbReference type="RuleBase" id="RU363032"/>
    </source>
</evidence>
<keyword evidence="6 7" id="KW-0472">Membrane</keyword>
<dbReference type="SUPFAM" id="SSF161098">
    <property type="entry name" value="MetI-like"/>
    <property type="match status" value="1"/>
</dbReference>
<dbReference type="OrthoDB" id="9788108at2"/>
<comment type="subcellular location">
    <subcellularLocation>
        <location evidence="1 7">Cell membrane</location>
        <topology evidence="1 7">Multi-pass membrane protein</topology>
    </subcellularLocation>
</comment>
<dbReference type="HOGENOM" id="CLU_016047_0_2_0"/>
<reference evidence="9 10" key="1">
    <citation type="submission" date="2012-02" db="EMBL/GenBank/DDBJ databases">
        <title>Complete genome sequence of Phycisphaera mikurensis NBRC 102666.</title>
        <authorList>
            <person name="Ankai A."/>
            <person name="Hosoyama A."/>
            <person name="Terui Y."/>
            <person name="Sekine M."/>
            <person name="Fukai R."/>
            <person name="Kato Y."/>
            <person name="Nakamura S."/>
            <person name="Yamada-Narita S."/>
            <person name="Kawakoshi A."/>
            <person name="Fukunaga Y."/>
            <person name="Yamazaki S."/>
            <person name="Fujita N."/>
        </authorList>
    </citation>
    <scope>NUCLEOTIDE SEQUENCE [LARGE SCALE GENOMIC DNA]</scope>
    <source>
        <strain evidence="10">NBRC 102666 / KCTC 22515 / FYK2301M01</strain>
    </source>
</reference>
<dbReference type="CDD" id="cd06261">
    <property type="entry name" value="TM_PBP2"/>
    <property type="match status" value="1"/>
</dbReference>
<organism evidence="9 10">
    <name type="scientific">Phycisphaera mikurensis (strain NBRC 102666 / KCTC 22515 / FYK2301M01)</name>
    <dbReference type="NCBI Taxonomy" id="1142394"/>
    <lineage>
        <taxon>Bacteria</taxon>
        <taxon>Pseudomonadati</taxon>
        <taxon>Planctomycetota</taxon>
        <taxon>Phycisphaerae</taxon>
        <taxon>Phycisphaerales</taxon>
        <taxon>Phycisphaeraceae</taxon>
        <taxon>Phycisphaera</taxon>
    </lineage>
</organism>
<keyword evidence="4 7" id="KW-0812">Transmembrane</keyword>
<keyword evidence="3" id="KW-1003">Cell membrane</keyword>
<feature type="transmembrane region" description="Helical" evidence="7">
    <location>
        <begin position="106"/>
        <end position="128"/>
    </location>
</feature>
<dbReference type="Proteomes" id="UP000007881">
    <property type="component" value="Chromosome"/>
</dbReference>
<dbReference type="InterPro" id="IPR000515">
    <property type="entry name" value="MetI-like"/>
</dbReference>
<evidence type="ECO:0000256" key="6">
    <source>
        <dbReference type="ARBA" id="ARBA00023136"/>
    </source>
</evidence>
<dbReference type="InterPro" id="IPR035906">
    <property type="entry name" value="MetI-like_sf"/>
</dbReference>
<dbReference type="Pfam" id="PF00528">
    <property type="entry name" value="BPD_transp_1"/>
    <property type="match status" value="1"/>
</dbReference>
<evidence type="ECO:0000313" key="10">
    <source>
        <dbReference type="Proteomes" id="UP000007881"/>
    </source>
</evidence>
<evidence type="ECO:0000259" key="8">
    <source>
        <dbReference type="PROSITE" id="PS50928"/>
    </source>
</evidence>
<evidence type="ECO:0000256" key="3">
    <source>
        <dbReference type="ARBA" id="ARBA00022475"/>
    </source>
</evidence>
<dbReference type="GO" id="GO:0005886">
    <property type="term" value="C:plasma membrane"/>
    <property type="evidence" value="ECO:0007669"/>
    <property type="project" value="UniProtKB-SubCell"/>
</dbReference>
<accession>I0IBQ4</accession>
<gene>
    <name evidence="9" type="ordered locus">PSMK_05330</name>
</gene>
<evidence type="ECO:0000256" key="4">
    <source>
        <dbReference type="ARBA" id="ARBA00022692"/>
    </source>
</evidence>
<sequence>MSEASPPGSAGGGPVAATPTAVGVAAEPAAAAAPARRSRSTAWAGYFFVAPFVLLFGVFILYPLASSLLLVTQQTSGPNDRVYVGLANFGWLLSDPEFHLAVKNSLLFTLGSVGLQIPAALGLAILLNRPGLRGRSVFRLIFFAPILVGLAFVAVLFSLIFEKNTGLLNILLHGLSDFVPGWTHSIEFPWLQEYGLWAIILAAFWLSTGYHMIYFLAALQNVSRDLLEAAEIDGAGAWSRFVHVTVPAIRPIATFIILLSFIGSVQLFELPFLLLGPGGGQEGRGLTVVMYLYNKGFDVGDLGMSSTVGWVISLFLLLAAAAQKLLGDAGGRR</sequence>
<comment type="similarity">
    <text evidence="7">Belongs to the binding-protein-dependent transport system permease family.</text>
</comment>
<dbReference type="PANTHER" id="PTHR30193:SF37">
    <property type="entry name" value="INNER MEMBRANE ABC TRANSPORTER PERMEASE PROTEIN YCJO"/>
    <property type="match status" value="1"/>
</dbReference>
<feature type="domain" description="ABC transmembrane type-1" evidence="8">
    <location>
        <begin position="102"/>
        <end position="323"/>
    </location>
</feature>
<feature type="transmembrane region" description="Helical" evidence="7">
    <location>
        <begin position="307"/>
        <end position="326"/>
    </location>
</feature>
<keyword evidence="5 7" id="KW-1133">Transmembrane helix</keyword>
<evidence type="ECO:0000256" key="2">
    <source>
        <dbReference type="ARBA" id="ARBA00022448"/>
    </source>
</evidence>